<accession>A0ABW5GVN7</accession>
<dbReference type="PANTHER" id="PTHR12358:SF106">
    <property type="entry name" value="LIPID KINASE YEGS"/>
    <property type="match status" value="1"/>
</dbReference>
<evidence type="ECO:0000256" key="8">
    <source>
        <dbReference type="ARBA" id="ARBA00022840"/>
    </source>
</evidence>
<keyword evidence="9" id="KW-0460">Magnesium</keyword>
<dbReference type="EMBL" id="JBHUKU010000028">
    <property type="protein sequence ID" value="MFD2464888.1"/>
    <property type="molecule type" value="Genomic_DNA"/>
</dbReference>
<proteinExistence type="inferred from homology"/>
<reference evidence="15" key="1">
    <citation type="journal article" date="2019" name="Int. J. Syst. Evol. Microbiol.">
        <title>The Global Catalogue of Microorganisms (GCM) 10K type strain sequencing project: providing services to taxonomists for standard genome sequencing and annotation.</title>
        <authorList>
            <consortium name="The Broad Institute Genomics Platform"/>
            <consortium name="The Broad Institute Genome Sequencing Center for Infectious Disease"/>
            <person name="Wu L."/>
            <person name="Ma J."/>
        </authorList>
    </citation>
    <scope>NUCLEOTIDE SEQUENCE [LARGE SCALE GENOMIC DNA]</scope>
    <source>
        <strain evidence="15">CGMCC 4.7643</strain>
    </source>
</reference>
<evidence type="ECO:0000256" key="3">
    <source>
        <dbReference type="ARBA" id="ARBA00022516"/>
    </source>
</evidence>
<dbReference type="Pfam" id="PF19279">
    <property type="entry name" value="YegS_C"/>
    <property type="match status" value="1"/>
</dbReference>
<comment type="caution">
    <text evidence="14">The sequence shown here is derived from an EMBL/GenBank/DDBJ whole genome shotgun (WGS) entry which is preliminary data.</text>
</comment>
<dbReference type="Gene3D" id="3.40.50.10330">
    <property type="entry name" value="Probable inorganic polyphosphate/atp-NAD kinase, domain 1"/>
    <property type="match status" value="1"/>
</dbReference>
<evidence type="ECO:0000256" key="6">
    <source>
        <dbReference type="ARBA" id="ARBA00022741"/>
    </source>
</evidence>
<dbReference type="GO" id="GO:0004143">
    <property type="term" value="F:ATP-dependent diacylglycerol kinase activity"/>
    <property type="evidence" value="ECO:0007669"/>
    <property type="project" value="UniProtKB-EC"/>
</dbReference>
<evidence type="ECO:0000313" key="15">
    <source>
        <dbReference type="Proteomes" id="UP001597419"/>
    </source>
</evidence>
<keyword evidence="6" id="KW-0547">Nucleotide-binding</keyword>
<dbReference type="InterPro" id="IPR016064">
    <property type="entry name" value="NAD/diacylglycerol_kinase_sf"/>
</dbReference>
<dbReference type="SUPFAM" id="SSF111331">
    <property type="entry name" value="NAD kinase/diacylglycerol kinase-like"/>
    <property type="match status" value="1"/>
</dbReference>
<evidence type="ECO:0000256" key="12">
    <source>
        <dbReference type="ARBA" id="ARBA00023264"/>
    </source>
</evidence>
<evidence type="ECO:0000256" key="1">
    <source>
        <dbReference type="ARBA" id="ARBA00001946"/>
    </source>
</evidence>
<dbReference type="Proteomes" id="UP001597419">
    <property type="component" value="Unassembled WGS sequence"/>
</dbReference>
<dbReference type="InterPro" id="IPR001206">
    <property type="entry name" value="Diacylglycerol_kinase_cat_dom"/>
</dbReference>
<evidence type="ECO:0000259" key="13">
    <source>
        <dbReference type="PROSITE" id="PS50146"/>
    </source>
</evidence>
<dbReference type="InterPro" id="IPR017438">
    <property type="entry name" value="ATP-NAD_kinase_N"/>
</dbReference>
<evidence type="ECO:0000313" key="14">
    <source>
        <dbReference type="EMBL" id="MFD2464888.1"/>
    </source>
</evidence>
<dbReference type="RefSeq" id="WP_345399571.1">
    <property type="nucleotide sequence ID" value="NZ_BAABHG010000010.1"/>
</dbReference>
<gene>
    <name evidence="14" type="ORF">ACFSYJ_40160</name>
</gene>
<keyword evidence="8" id="KW-0067">ATP-binding</keyword>
<keyword evidence="3" id="KW-0444">Lipid biosynthesis</keyword>
<dbReference type="InterPro" id="IPR045540">
    <property type="entry name" value="YegS/DAGK_C"/>
</dbReference>
<feature type="domain" description="DAGKc" evidence="13">
    <location>
        <begin position="2"/>
        <end position="133"/>
    </location>
</feature>
<dbReference type="Pfam" id="PF00781">
    <property type="entry name" value="DAGK_cat"/>
    <property type="match status" value="1"/>
</dbReference>
<keyword evidence="7 14" id="KW-0418">Kinase</keyword>
<evidence type="ECO:0000256" key="10">
    <source>
        <dbReference type="ARBA" id="ARBA00023098"/>
    </source>
</evidence>
<keyword evidence="10" id="KW-0443">Lipid metabolism</keyword>
<sequence length="303" mass="31755">MTDVRSVVVLTNPAAGAGQADRAARLATGRLRERGIDVLDVAGGDAEDAFRLAAEAVRQRVDALVVVGGDGMICLALQALTGSGVPLGVVPAGTGNDHARAYGLPIGDPVAAADVIAEGHTALVDVGRIEADDGTRRYFGSVLAAGFDSLVNDRANRLRWPRGRARYNLAILAEFANLRPLPFRLTLDNGLVLEQEVLLTAVGNTASYGGGMRICPGADHTDGLLDVTVVRAMPRRTALRFLPTVFAGTHVRRDGVDTYRTASVRLESPGITTYADGEPVAPLPVDVSVLPGALTVLVPHKES</sequence>
<evidence type="ECO:0000256" key="7">
    <source>
        <dbReference type="ARBA" id="ARBA00022777"/>
    </source>
</evidence>
<keyword evidence="11" id="KW-0594">Phospholipid biosynthesis</keyword>
<dbReference type="NCBIfam" id="TIGR00147">
    <property type="entry name" value="YegS/Rv2252/BmrU family lipid kinase"/>
    <property type="match status" value="1"/>
</dbReference>
<dbReference type="InterPro" id="IPR005218">
    <property type="entry name" value="Diacylglycerol/lipid_kinase"/>
</dbReference>
<evidence type="ECO:0000256" key="11">
    <source>
        <dbReference type="ARBA" id="ARBA00023209"/>
    </source>
</evidence>
<organism evidence="14 15">
    <name type="scientific">Amycolatopsis samaneae</name>
    <dbReference type="NCBI Taxonomy" id="664691"/>
    <lineage>
        <taxon>Bacteria</taxon>
        <taxon>Bacillati</taxon>
        <taxon>Actinomycetota</taxon>
        <taxon>Actinomycetes</taxon>
        <taxon>Pseudonocardiales</taxon>
        <taxon>Pseudonocardiaceae</taxon>
        <taxon>Amycolatopsis</taxon>
    </lineage>
</organism>
<dbReference type="EC" id="2.7.1.107" evidence="14"/>
<protein>
    <submittedName>
        <fullName evidence="14">Diacylglycerol kinase</fullName>
        <ecNumber evidence="14">2.7.1.107</ecNumber>
    </submittedName>
</protein>
<dbReference type="InterPro" id="IPR050187">
    <property type="entry name" value="Lipid_Phosphate_FormReg"/>
</dbReference>
<dbReference type="SMART" id="SM00046">
    <property type="entry name" value="DAGKc"/>
    <property type="match status" value="1"/>
</dbReference>
<dbReference type="Gene3D" id="2.60.200.40">
    <property type="match status" value="1"/>
</dbReference>
<dbReference type="NCBIfam" id="NF008882">
    <property type="entry name" value="PRK11914.1"/>
    <property type="match status" value="1"/>
</dbReference>
<evidence type="ECO:0000256" key="9">
    <source>
        <dbReference type="ARBA" id="ARBA00022842"/>
    </source>
</evidence>
<comment type="similarity">
    <text evidence="2">Belongs to the diacylglycerol/lipid kinase family.</text>
</comment>
<evidence type="ECO:0000256" key="4">
    <source>
        <dbReference type="ARBA" id="ARBA00022679"/>
    </source>
</evidence>
<evidence type="ECO:0000256" key="5">
    <source>
        <dbReference type="ARBA" id="ARBA00022723"/>
    </source>
</evidence>
<dbReference type="PROSITE" id="PS50146">
    <property type="entry name" value="DAGK"/>
    <property type="match status" value="1"/>
</dbReference>
<comment type="cofactor">
    <cofactor evidence="1">
        <name>Mg(2+)</name>
        <dbReference type="ChEBI" id="CHEBI:18420"/>
    </cofactor>
</comment>
<name>A0ABW5GVN7_9PSEU</name>
<keyword evidence="5" id="KW-0479">Metal-binding</keyword>
<dbReference type="PANTHER" id="PTHR12358">
    <property type="entry name" value="SPHINGOSINE KINASE"/>
    <property type="match status" value="1"/>
</dbReference>
<evidence type="ECO:0000256" key="2">
    <source>
        <dbReference type="ARBA" id="ARBA00005983"/>
    </source>
</evidence>
<keyword evidence="12" id="KW-1208">Phospholipid metabolism</keyword>
<keyword evidence="15" id="KW-1185">Reference proteome</keyword>
<keyword evidence="4 14" id="KW-0808">Transferase</keyword>